<keyword evidence="3" id="KW-1185">Reference proteome</keyword>
<evidence type="ECO:0000313" key="3">
    <source>
        <dbReference type="Proteomes" id="UP000316096"/>
    </source>
</evidence>
<dbReference type="Gene3D" id="3.40.50.150">
    <property type="entry name" value="Vaccinia Virus protein VP39"/>
    <property type="match status" value="1"/>
</dbReference>
<dbReference type="AlphaFoldDB" id="A0A543CQP5"/>
<reference evidence="2 3" key="1">
    <citation type="submission" date="2019-06" db="EMBL/GenBank/DDBJ databases">
        <title>Sequencing the genomes of 1000 actinobacteria strains.</title>
        <authorList>
            <person name="Klenk H.-P."/>
        </authorList>
    </citation>
    <scope>NUCLEOTIDE SEQUENCE [LARGE SCALE GENOMIC DNA]</scope>
    <source>
        <strain evidence="2 3">DSM 102200</strain>
    </source>
</reference>
<dbReference type="RefSeq" id="WP_141958183.1">
    <property type="nucleotide sequence ID" value="NZ_VFOZ01000001.1"/>
</dbReference>
<dbReference type="OrthoDB" id="7032234at2"/>
<proteinExistence type="predicted"/>
<protein>
    <submittedName>
        <fullName evidence="2">Methyltransferase family protein</fullName>
    </submittedName>
</protein>
<comment type="caution">
    <text evidence="2">The sequence shown here is derived from an EMBL/GenBank/DDBJ whole genome shotgun (WGS) entry which is preliminary data.</text>
</comment>
<organism evidence="2 3">
    <name type="scientific">Actinoallomurus bryophytorum</name>
    <dbReference type="NCBI Taxonomy" id="1490222"/>
    <lineage>
        <taxon>Bacteria</taxon>
        <taxon>Bacillati</taxon>
        <taxon>Actinomycetota</taxon>
        <taxon>Actinomycetes</taxon>
        <taxon>Streptosporangiales</taxon>
        <taxon>Thermomonosporaceae</taxon>
        <taxon>Actinoallomurus</taxon>
    </lineage>
</organism>
<evidence type="ECO:0000259" key="1">
    <source>
        <dbReference type="Pfam" id="PF08241"/>
    </source>
</evidence>
<feature type="domain" description="Methyltransferase type 11" evidence="1">
    <location>
        <begin position="68"/>
        <end position="130"/>
    </location>
</feature>
<sequence length="178" mass="18340">MNGPAAAEAGRTPLDEVALGSLLATAAGTGPIRLVGAHLHDLATRLVVDGLTVEATVPGRRPARALRRALKRAGQRTAIAPVVDDIGINLPFPDSAADVLVCRLDPQTFPFPRHTVRELGRAIGPGGMVVLLTGPRPPWPSGLVDAWAGSAGLVPQVERGVGGATPFAGAVYESRLTT</sequence>
<keyword evidence="2" id="KW-0808">Transferase</keyword>
<gene>
    <name evidence="2" type="ORF">FB559_5090</name>
</gene>
<dbReference type="InterPro" id="IPR013216">
    <property type="entry name" value="Methyltransf_11"/>
</dbReference>
<name>A0A543CQP5_9ACTN</name>
<dbReference type="InterPro" id="IPR029063">
    <property type="entry name" value="SAM-dependent_MTases_sf"/>
</dbReference>
<dbReference type="SUPFAM" id="SSF53335">
    <property type="entry name" value="S-adenosyl-L-methionine-dependent methyltransferases"/>
    <property type="match status" value="1"/>
</dbReference>
<keyword evidence="2" id="KW-0489">Methyltransferase</keyword>
<accession>A0A543CQP5</accession>
<dbReference type="GO" id="GO:0032259">
    <property type="term" value="P:methylation"/>
    <property type="evidence" value="ECO:0007669"/>
    <property type="project" value="UniProtKB-KW"/>
</dbReference>
<dbReference type="Proteomes" id="UP000316096">
    <property type="component" value="Unassembled WGS sequence"/>
</dbReference>
<evidence type="ECO:0000313" key="2">
    <source>
        <dbReference type="EMBL" id="TQL99409.1"/>
    </source>
</evidence>
<dbReference type="EMBL" id="VFOZ01000001">
    <property type="protein sequence ID" value="TQL99409.1"/>
    <property type="molecule type" value="Genomic_DNA"/>
</dbReference>
<dbReference type="GO" id="GO:0008757">
    <property type="term" value="F:S-adenosylmethionine-dependent methyltransferase activity"/>
    <property type="evidence" value="ECO:0007669"/>
    <property type="project" value="InterPro"/>
</dbReference>
<dbReference type="Pfam" id="PF08241">
    <property type="entry name" value="Methyltransf_11"/>
    <property type="match status" value="1"/>
</dbReference>